<proteinExistence type="predicted"/>
<dbReference type="PANTHER" id="PTHR23088">
    <property type="entry name" value="NITRILASE-RELATED"/>
    <property type="match status" value="1"/>
</dbReference>
<protein>
    <submittedName>
        <fullName evidence="3">SPOSA6832_00113-mRNA-1:cds</fullName>
    </submittedName>
</protein>
<keyword evidence="4" id="KW-1185">Reference proteome</keyword>
<reference evidence="4" key="1">
    <citation type="submission" date="2015-02" db="EMBL/GenBank/DDBJ databases">
        <authorList>
            <person name="Gon?alves P."/>
        </authorList>
    </citation>
    <scope>NUCLEOTIDE SEQUENCE [LARGE SCALE GENOMIC DNA]</scope>
</reference>
<dbReference type="CDD" id="cd07572">
    <property type="entry name" value="nit"/>
    <property type="match status" value="1"/>
</dbReference>
<dbReference type="InterPro" id="IPR001110">
    <property type="entry name" value="UPF0012_CS"/>
</dbReference>
<dbReference type="InterPro" id="IPR045254">
    <property type="entry name" value="Nit1/2_C-N_Hydrolase"/>
</dbReference>
<evidence type="ECO:0000256" key="1">
    <source>
        <dbReference type="ARBA" id="ARBA00022801"/>
    </source>
</evidence>
<organism evidence="3 4">
    <name type="scientific">Sporidiobolus salmonicolor</name>
    <name type="common">Yeast-like fungus</name>
    <name type="synonym">Sporobolomyces salmonicolor</name>
    <dbReference type="NCBI Taxonomy" id="5005"/>
    <lineage>
        <taxon>Eukaryota</taxon>
        <taxon>Fungi</taxon>
        <taxon>Dikarya</taxon>
        <taxon>Basidiomycota</taxon>
        <taxon>Pucciniomycotina</taxon>
        <taxon>Microbotryomycetes</taxon>
        <taxon>Sporidiobolales</taxon>
        <taxon>Sporidiobolaceae</taxon>
        <taxon>Sporobolomyces</taxon>
    </lineage>
</organism>
<gene>
    <name evidence="3" type="primary">SPOSA6832_00113</name>
</gene>
<dbReference type="InterPro" id="IPR036526">
    <property type="entry name" value="C-N_Hydrolase_sf"/>
</dbReference>
<dbReference type="AlphaFoldDB" id="A0A0D6EGJ5"/>
<dbReference type="PANTHER" id="PTHR23088:SF27">
    <property type="entry name" value="DEAMINATED GLUTATHIONE AMIDASE"/>
    <property type="match status" value="1"/>
</dbReference>
<feature type="domain" description="CN hydrolase" evidence="2">
    <location>
        <begin position="1"/>
        <end position="302"/>
    </location>
</feature>
<dbReference type="Gene3D" id="3.60.110.10">
    <property type="entry name" value="Carbon-nitrogen hydrolase"/>
    <property type="match status" value="1"/>
</dbReference>
<name>A0A0D6EGJ5_SPOSA</name>
<dbReference type="PROSITE" id="PS01227">
    <property type="entry name" value="UPF0012"/>
    <property type="match status" value="1"/>
</dbReference>
<dbReference type="EMBL" id="CENE01000001">
    <property type="protein sequence ID" value="CEQ38675.1"/>
    <property type="molecule type" value="Genomic_DNA"/>
</dbReference>
<keyword evidence="1" id="KW-0378">Hydrolase</keyword>
<dbReference type="PROSITE" id="PS50263">
    <property type="entry name" value="CN_HYDROLASE"/>
    <property type="match status" value="1"/>
</dbReference>
<dbReference type="GO" id="GO:0016811">
    <property type="term" value="F:hydrolase activity, acting on carbon-nitrogen (but not peptide) bonds, in linear amides"/>
    <property type="evidence" value="ECO:0007669"/>
    <property type="project" value="InterPro"/>
</dbReference>
<dbReference type="OrthoDB" id="10250282at2759"/>
<dbReference type="Proteomes" id="UP000243876">
    <property type="component" value="Unassembled WGS sequence"/>
</dbReference>
<accession>A0A0D6EGJ5</accession>
<evidence type="ECO:0000313" key="3">
    <source>
        <dbReference type="EMBL" id="CEQ38675.1"/>
    </source>
</evidence>
<sequence>MLAAVVQMCSTSNVAHNARLACSVIRRAAAASASLVYLPEAADFICAEAKDVSRLSVALDESEFVRAVRRQAKESGIWVGVGVHEKATAERCYNTNLLIDNQGDIVQAYRKLHLFDVDIKGGMTILESKTTVRGDKLLEPCPTPIGKIGLLTCYDLRFPEVSLSLRRQGAEILTYPSAFTLRTEVLLRARAIETQSYVLAPAQVRKTSRRYAPLSGSHPPPRSANLPCVDFVALLVSPCVSFSSPALSQIGTHAPGRQSYGHALVVDPWGGILAQASDRPPKDGGAGEDEDAAQFVLAEIDLEWLESLRREMPLWNQRRSDVYPIL</sequence>
<evidence type="ECO:0000313" key="4">
    <source>
        <dbReference type="Proteomes" id="UP000243876"/>
    </source>
</evidence>
<dbReference type="Pfam" id="PF00795">
    <property type="entry name" value="CN_hydrolase"/>
    <property type="match status" value="1"/>
</dbReference>
<evidence type="ECO:0000259" key="2">
    <source>
        <dbReference type="PROSITE" id="PS50263"/>
    </source>
</evidence>
<dbReference type="SUPFAM" id="SSF56317">
    <property type="entry name" value="Carbon-nitrogen hydrolase"/>
    <property type="match status" value="1"/>
</dbReference>
<dbReference type="InterPro" id="IPR003010">
    <property type="entry name" value="C-N_Hydrolase"/>
</dbReference>